<dbReference type="STRING" id="583356.Igag_0726"/>
<sequence length="274" mass="31921">MKKPKIPKPRGVDFLINWSMGSWSEDRVLEAINDTGRYVAVRYGVSRAGSFSFEEYARYYQRLQRMYLHGKRPDLLVFDSNTYQELKQRWGSIMDNLMDVPNSEADKVVEEALFGVEVEVSKWHVGKMLEYQGKKRRKTSILGPTFTIKEEDLEPLIKWVTYFNKEIVIVQTFYDRAYATTFSAVRNLIERKRIGESIEGVKAKVDRKTKKMTYYISCLKYGVLFGEFNPLPDIRGRVLIDEMGQLWPMAEFVNGNLRITDEGLKLLDKASRGH</sequence>
<keyword evidence="2" id="KW-1185">Reference proteome</keyword>
<proteinExistence type="predicted"/>
<dbReference type="HOGENOM" id="CLU_1014138_0_0_2"/>
<dbReference type="InterPro" id="IPR019054">
    <property type="entry name" value="Restrct_endonuc_II_AccI"/>
</dbReference>
<reference evidence="1 2" key="1">
    <citation type="journal article" date="2010" name="Stand. Genomic Sci.">
        <title>Complete genome sequence of Ignisphaera aggregans type strain (AQ1.S1).</title>
        <authorList>
            <person name="Goker M."/>
            <person name="Held B."/>
            <person name="Lapidus A."/>
            <person name="Nolan M."/>
            <person name="Spring S."/>
            <person name="Yasawong M."/>
            <person name="Lucas S."/>
            <person name="Glavina Del Rio T."/>
            <person name="Tice H."/>
            <person name="Cheng J.F."/>
            <person name="Goodwin L."/>
            <person name="Tapia R."/>
            <person name="Pitluck S."/>
            <person name="Liolios K."/>
            <person name="Ivanova N."/>
            <person name="Mavromatis K."/>
            <person name="Mikhailova N."/>
            <person name="Pati A."/>
            <person name="Chen A."/>
            <person name="Palaniappan K."/>
            <person name="Brambilla E."/>
            <person name="Land M."/>
            <person name="Hauser L."/>
            <person name="Chang Y.J."/>
            <person name="Jeffries C.D."/>
            <person name="Brettin T."/>
            <person name="Detter J.C."/>
            <person name="Han C."/>
            <person name="Rohde M."/>
            <person name="Sikorski J."/>
            <person name="Woyke T."/>
            <person name="Bristow J."/>
            <person name="Eisen J.A."/>
            <person name="Markowitz V."/>
            <person name="Hugenholtz P."/>
            <person name="Kyrpides N.C."/>
            <person name="Klenk H.P."/>
        </authorList>
    </citation>
    <scope>NUCLEOTIDE SEQUENCE [LARGE SCALE GENOMIC DNA]</scope>
    <source>
        <strain evidence="2">DSM 17230 / JCM 13409 / AQ1.S1</strain>
    </source>
</reference>
<accession>E0ST79</accession>
<evidence type="ECO:0000313" key="2">
    <source>
        <dbReference type="Proteomes" id="UP000001304"/>
    </source>
</evidence>
<protein>
    <submittedName>
        <fullName evidence="1">Uncharacterized protein</fullName>
    </submittedName>
</protein>
<dbReference type="Pfam" id="PF09545">
    <property type="entry name" value="RE_AccI"/>
    <property type="match status" value="1"/>
</dbReference>
<dbReference type="KEGG" id="iag:Igag_0726"/>
<dbReference type="Proteomes" id="UP000001304">
    <property type="component" value="Chromosome"/>
</dbReference>
<dbReference type="EMBL" id="CP002098">
    <property type="protein sequence ID" value="ADM27556.1"/>
    <property type="molecule type" value="Genomic_DNA"/>
</dbReference>
<dbReference type="REBASE" id="27699">
    <property type="entry name" value="IagORF725P"/>
</dbReference>
<dbReference type="AlphaFoldDB" id="E0ST79"/>
<name>E0ST79_IGNAA</name>
<gene>
    <name evidence="1" type="ordered locus">Igag_0726</name>
</gene>
<organism evidence="1 2">
    <name type="scientific">Ignisphaera aggregans (strain DSM 17230 / JCM 13409 / AQ1.S1)</name>
    <dbReference type="NCBI Taxonomy" id="583356"/>
    <lineage>
        <taxon>Archaea</taxon>
        <taxon>Thermoproteota</taxon>
        <taxon>Thermoprotei</taxon>
        <taxon>Desulfurococcales</taxon>
        <taxon>Desulfurococcaceae</taxon>
        <taxon>Ignisphaera</taxon>
    </lineage>
</organism>
<dbReference type="BioCyc" id="IAGG583356:GHAH-722-MONOMER"/>
<evidence type="ECO:0000313" key="1">
    <source>
        <dbReference type="EMBL" id="ADM27556.1"/>
    </source>
</evidence>